<dbReference type="GO" id="GO:0106370">
    <property type="term" value="F:protein-L-histidine N-pros-methyltransferase activity"/>
    <property type="evidence" value="ECO:0007669"/>
    <property type="project" value="InterPro"/>
</dbReference>
<keyword evidence="2" id="KW-1185">Reference proteome</keyword>
<organism evidence="1 2">
    <name type="scientific">Acyrthosiphon pisum</name>
    <name type="common">Pea aphid</name>
    <dbReference type="NCBI Taxonomy" id="7029"/>
    <lineage>
        <taxon>Eukaryota</taxon>
        <taxon>Metazoa</taxon>
        <taxon>Ecdysozoa</taxon>
        <taxon>Arthropoda</taxon>
        <taxon>Hexapoda</taxon>
        <taxon>Insecta</taxon>
        <taxon>Pterygota</taxon>
        <taxon>Neoptera</taxon>
        <taxon>Paraneoptera</taxon>
        <taxon>Hemiptera</taxon>
        <taxon>Sternorrhyncha</taxon>
        <taxon>Aphidomorpha</taxon>
        <taxon>Aphidoidea</taxon>
        <taxon>Aphididae</taxon>
        <taxon>Macrosiphini</taxon>
        <taxon>Acyrthosiphon</taxon>
    </lineage>
</organism>
<dbReference type="RefSeq" id="XP_008178581.1">
    <property type="nucleotide sequence ID" value="XM_008180359.2"/>
</dbReference>
<dbReference type="EnsemblMetazoa" id="XM_008180359.3">
    <property type="protein sequence ID" value="XP_008178581.1"/>
    <property type="gene ID" value="LOC100159047"/>
</dbReference>
<dbReference type="PANTHER" id="PTHR12890:SF0">
    <property type="entry name" value="PROTEIN-L-HISTIDINE N-PROS-METHYLTRANSFERASE"/>
    <property type="match status" value="1"/>
</dbReference>
<dbReference type="RefSeq" id="XP_001946698.1">
    <property type="nucleotide sequence ID" value="XM_001946663.4"/>
</dbReference>
<dbReference type="SUPFAM" id="SSF53335">
    <property type="entry name" value="S-adenosyl-L-methionine-dependent methyltransferases"/>
    <property type="match status" value="1"/>
</dbReference>
<dbReference type="Pfam" id="PF05219">
    <property type="entry name" value="DREV"/>
    <property type="match status" value="1"/>
</dbReference>
<dbReference type="OMA" id="PYMHYVE"/>
<reference evidence="2" key="1">
    <citation type="submission" date="2010-06" db="EMBL/GenBank/DDBJ databases">
        <authorList>
            <person name="Jiang H."/>
            <person name="Abraham K."/>
            <person name="Ali S."/>
            <person name="Alsbrooks S.L."/>
            <person name="Anim B.N."/>
            <person name="Anosike U.S."/>
            <person name="Attaway T."/>
            <person name="Bandaranaike D.P."/>
            <person name="Battles P.K."/>
            <person name="Bell S.N."/>
            <person name="Bell A.V."/>
            <person name="Beltran B."/>
            <person name="Bickham C."/>
            <person name="Bustamante Y."/>
            <person name="Caleb T."/>
            <person name="Canada A."/>
            <person name="Cardenas V."/>
            <person name="Carter K."/>
            <person name="Chacko J."/>
            <person name="Chandrabose M.N."/>
            <person name="Chavez D."/>
            <person name="Chavez A."/>
            <person name="Chen L."/>
            <person name="Chu H.-S."/>
            <person name="Claassen K.J."/>
            <person name="Cockrell R."/>
            <person name="Collins M."/>
            <person name="Cooper J.A."/>
            <person name="Cree A."/>
            <person name="Curry S.M."/>
            <person name="Da Y."/>
            <person name="Dao M.D."/>
            <person name="Das B."/>
            <person name="Davila M.-L."/>
            <person name="Davy-Carroll L."/>
            <person name="Denson S."/>
            <person name="Dinh H."/>
            <person name="Ebong V.E."/>
            <person name="Edwards J.R."/>
            <person name="Egan A."/>
            <person name="El-Daye J."/>
            <person name="Escobedo L."/>
            <person name="Fernandez S."/>
            <person name="Fernando P.R."/>
            <person name="Flagg N."/>
            <person name="Forbes L.D."/>
            <person name="Fowler R.G."/>
            <person name="Fu Q."/>
            <person name="Gabisi R.A."/>
            <person name="Ganer J."/>
            <person name="Garbino Pronczuk A."/>
            <person name="Garcia R.M."/>
            <person name="Garner T."/>
            <person name="Garrett T.E."/>
            <person name="Gonzalez D.A."/>
            <person name="Hamid H."/>
            <person name="Hawkins E.S."/>
            <person name="Hirani K."/>
            <person name="Hogues M.E."/>
            <person name="Hollins B."/>
            <person name="Hsiao C.-H."/>
            <person name="Jabil R."/>
            <person name="James M.L."/>
            <person name="Jhangiani S.N."/>
            <person name="Johnson B."/>
            <person name="Johnson Q."/>
            <person name="Joshi V."/>
            <person name="Kalu J.B."/>
            <person name="Kam C."/>
            <person name="Kashfia A."/>
            <person name="Keebler J."/>
            <person name="Kisamo H."/>
            <person name="Kovar C.L."/>
            <person name="Lago L.A."/>
            <person name="Lai C.-Y."/>
            <person name="Laidlaw J."/>
            <person name="Lara F."/>
            <person name="Le T.-K."/>
            <person name="Lee S.L."/>
            <person name="Legall F.H."/>
            <person name="Lemon S.J."/>
            <person name="Lewis L.R."/>
            <person name="Li B."/>
            <person name="Liu Y."/>
            <person name="Liu Y.-S."/>
            <person name="Lopez J."/>
            <person name="Lozado R.J."/>
            <person name="Lu J."/>
            <person name="Madu R.C."/>
            <person name="Maheshwari M."/>
            <person name="Maheshwari R."/>
            <person name="Malloy K."/>
            <person name="Martinez E."/>
            <person name="Mathew T."/>
            <person name="Mercado I.C."/>
            <person name="Mercado C."/>
            <person name="Meyer B."/>
            <person name="Montgomery K."/>
            <person name="Morgan M.B."/>
            <person name="Munidasa M."/>
            <person name="Nazareth L.V."/>
            <person name="Nelson J."/>
            <person name="Ng B.M."/>
            <person name="Nguyen N.B."/>
            <person name="Nguyen P.Q."/>
            <person name="Nguyen T."/>
            <person name="Obregon M."/>
            <person name="Okwuonu G.O."/>
            <person name="Onwere C.G."/>
            <person name="Orozco G."/>
            <person name="Parra A."/>
            <person name="Patel S."/>
            <person name="Patil S."/>
            <person name="Perez A."/>
            <person name="Perez Y."/>
            <person name="Pham C."/>
            <person name="Primus E.L."/>
            <person name="Pu L.-L."/>
            <person name="Puazo M."/>
            <person name="Qin X."/>
            <person name="Quiroz J.B."/>
            <person name="Reese J."/>
            <person name="Richards S."/>
            <person name="Rives C.M."/>
            <person name="Robberts R."/>
            <person name="Ruiz S.J."/>
            <person name="Ruiz M.J."/>
            <person name="Santibanez J."/>
            <person name="Schneider B.W."/>
            <person name="Sisson I."/>
            <person name="Smith M."/>
            <person name="Sodergren E."/>
            <person name="Song X.-Z."/>
            <person name="Song B.B."/>
            <person name="Summersgill H."/>
            <person name="Thelus R."/>
            <person name="Thornton R.D."/>
            <person name="Trejos Z.Y."/>
            <person name="Usmani K."/>
            <person name="Vattathil S."/>
            <person name="Villasana D."/>
            <person name="Walker D.L."/>
            <person name="Wang S."/>
            <person name="Wang K."/>
            <person name="White C.S."/>
            <person name="Williams A.C."/>
            <person name="Williamson J."/>
            <person name="Wilson K."/>
            <person name="Woghiren I.O."/>
            <person name="Woodworth J.R."/>
            <person name="Worley K.C."/>
            <person name="Wright R.A."/>
            <person name="Wu W."/>
            <person name="Young L."/>
            <person name="Zhang L."/>
            <person name="Zhang J."/>
            <person name="Zhu Y."/>
            <person name="Muzny D.M."/>
            <person name="Weinstock G."/>
            <person name="Gibbs R.A."/>
        </authorList>
    </citation>
    <scope>NUCLEOTIDE SEQUENCE [LARGE SCALE GENOMIC DNA]</scope>
    <source>
        <strain evidence="2">LSR1</strain>
    </source>
</reference>
<dbReference type="InterPro" id="IPR029063">
    <property type="entry name" value="SAM-dependent_MTases_sf"/>
</dbReference>
<dbReference type="RefSeq" id="XP_016658529.1">
    <property type="nucleotide sequence ID" value="XM_016803040.1"/>
</dbReference>
<dbReference type="AlphaFoldDB" id="A0A8R2D2N1"/>
<proteinExistence type="predicted"/>
<evidence type="ECO:0008006" key="3">
    <source>
        <dbReference type="Google" id="ProtNLM"/>
    </source>
</evidence>
<protein>
    <recommendedName>
        <fullName evidence="3">Methyltransferase-like protein 9</fullName>
    </recommendedName>
</protein>
<dbReference type="CDD" id="cd02440">
    <property type="entry name" value="AdoMet_MTases"/>
    <property type="match status" value="1"/>
</dbReference>
<dbReference type="InterPro" id="IPR007884">
    <property type="entry name" value="METL9"/>
</dbReference>
<accession>A0A8R2D2N1</accession>
<dbReference type="EnsemblMetazoa" id="XM_001946663.5">
    <property type="protein sequence ID" value="XP_001946698.1"/>
    <property type="gene ID" value="LOC100159047"/>
</dbReference>
<evidence type="ECO:0000313" key="1">
    <source>
        <dbReference type="EnsemblMetazoa" id="XP_016658529.1"/>
    </source>
</evidence>
<reference evidence="1" key="2">
    <citation type="submission" date="2022-06" db="UniProtKB">
        <authorList>
            <consortium name="EnsemblMetazoa"/>
        </authorList>
    </citation>
    <scope>IDENTIFICATION</scope>
</reference>
<dbReference type="Proteomes" id="UP000007819">
    <property type="component" value="Chromosome A1"/>
</dbReference>
<evidence type="ECO:0000313" key="2">
    <source>
        <dbReference type="Proteomes" id="UP000007819"/>
    </source>
</evidence>
<dbReference type="KEGG" id="api:100159047"/>
<dbReference type="EnsemblMetazoa" id="XM_016803040.2">
    <property type="protein sequence ID" value="XP_016658529.1"/>
    <property type="gene ID" value="LOC100159047"/>
</dbReference>
<dbReference type="Gene3D" id="3.40.50.150">
    <property type="entry name" value="Vaccinia Virus protein VP39"/>
    <property type="match status" value="1"/>
</dbReference>
<dbReference type="RefSeq" id="XP_016658505.1">
    <property type="nucleotide sequence ID" value="XM_016803016.1"/>
</dbReference>
<dbReference type="EnsemblMetazoa" id="XM_016803016.2">
    <property type="protein sequence ID" value="XP_016658505.1"/>
    <property type="gene ID" value="LOC100159047"/>
</dbReference>
<dbReference type="GeneID" id="100159047"/>
<dbReference type="PANTHER" id="PTHR12890">
    <property type="entry name" value="DREV PROTEIN"/>
    <property type="match status" value="1"/>
</dbReference>
<name>A0A8R2D2N1_ACYPI</name>
<sequence>MNTYRRRGLAKVIAEKALLSESLKNLNKATWYSVDKSQLDNDVYSSFVQMHADADTERFLDDSIEQSDRLLPQVWKSMVSSVLNVFMTKTSINGLLRRGSMFVFSTDQIRRLLNMTFFDSGSTLIDLGAGDGATTEKYLPLIREIYTTEKSGPMIRILAEKGFRLLDVDNWWTREEKFDVVSCLNLLDRCSNPAELLEEMKKALKPNGRIVVALVLPYKPYDEFSSAEPEQKLPITGVTFEEQVCSVVHDVFEPSGLEVLCWTRLPYLCEGDLSQDYYWLHDAVFVMSAKTPPKVVENA</sequence>
<dbReference type="OrthoDB" id="199041at2759"/>